<dbReference type="WBParaSite" id="MhA1_Contig790.frz3.gene8">
    <property type="protein sequence ID" value="MhA1_Contig790.frz3.gene8"/>
    <property type="gene ID" value="MhA1_Contig790.frz3.gene8"/>
</dbReference>
<dbReference type="AlphaFoldDB" id="A0A1I8BN20"/>
<reference evidence="2 3" key="1">
    <citation type="submission" date="2016-11" db="UniProtKB">
        <authorList>
            <consortium name="WormBaseParasite"/>
        </authorList>
    </citation>
    <scope>IDENTIFICATION</scope>
</reference>
<name>A0A1I8BN20_MELHA</name>
<proteinExistence type="predicted"/>
<keyword evidence="1" id="KW-1185">Reference proteome</keyword>
<organism evidence="1 2">
    <name type="scientific">Meloidogyne hapla</name>
    <name type="common">Root-knot nematode worm</name>
    <dbReference type="NCBI Taxonomy" id="6305"/>
    <lineage>
        <taxon>Eukaryota</taxon>
        <taxon>Metazoa</taxon>
        <taxon>Ecdysozoa</taxon>
        <taxon>Nematoda</taxon>
        <taxon>Chromadorea</taxon>
        <taxon>Rhabditida</taxon>
        <taxon>Tylenchina</taxon>
        <taxon>Tylenchomorpha</taxon>
        <taxon>Tylenchoidea</taxon>
        <taxon>Meloidogynidae</taxon>
        <taxon>Meloidogyninae</taxon>
        <taxon>Meloidogyne</taxon>
    </lineage>
</organism>
<evidence type="ECO:0000313" key="1">
    <source>
        <dbReference type="Proteomes" id="UP000095281"/>
    </source>
</evidence>
<protein>
    <submittedName>
        <fullName evidence="2 3">Uncharacterized protein</fullName>
    </submittedName>
</protein>
<evidence type="ECO:0000313" key="3">
    <source>
        <dbReference type="WBParaSite" id="MhA1_Contig790.frz3.gene8"/>
    </source>
</evidence>
<dbReference type="Proteomes" id="UP000095281">
    <property type="component" value="Unplaced"/>
</dbReference>
<dbReference type="WBParaSite" id="MhA1_Contig3146.frz3.gene2">
    <property type="protein sequence ID" value="MhA1_Contig3146.frz3.gene2"/>
    <property type="gene ID" value="MhA1_Contig3146.frz3.gene2"/>
</dbReference>
<sequence>MAPSSLFINQDNEIINFLTLVEKNAQLIRNSPKRVPNWHYNSFNSIETLITRKENIIASSHEYLYQQQNFLPLEVIEYIRKNGFFTMPPSALMEDLLLIVDIGKTMPFFDHLDLNEKGGFVSLIITRPLFDFNNTNEADRLWHSFPPVNKKQLNIKHKH</sequence>
<accession>A0A1I8BN20</accession>
<evidence type="ECO:0000313" key="2">
    <source>
        <dbReference type="WBParaSite" id="MhA1_Contig3146.frz3.gene2"/>
    </source>
</evidence>